<dbReference type="PANTHER" id="PTHR27002:SF926">
    <property type="entry name" value="OS07G0535800 PROTEIN"/>
    <property type="match status" value="1"/>
</dbReference>
<sequence length="518" mass="57830">MGRRHSWPPSPPPSSPSRSSRLTPPATRGPCAARQTTSRPTVRFQTNLNRIAATLPNATASSRDLYATARAGTVPEQVWAMALCRSDINATECRTCITQAFVDAQTSCVFFRDATNLLQPLHAPLLRRAHPPRRRHRPDHRLPPHHPTTGTSPPTRNGSTKILTALVNATADYAAFNSTKRFATGEADFNQEFPKVYTVAQCPPDQPPERCRKCLAGIIRDTLPAFLGHIGGRVLWVNCTYRFETASFYNGPPIVRLVTPSPSSEAPFHDMPATKGRDPLRVPLLDWKKRLHIIEGIVQGLLYLHKHSRVRIIHRDLKASNILLDKGLNPKISDFGMARIFNNNITEANTNRVVGTYGYMAPEYASEGIFSLRSDVFSFGVLLLEIVSGKRNTDYHHFGDFVNLIGYAWQLRSEGRAVELIDLALGDCGDTACIMRCIKVALLCVQENAMDRPTMTEVAVMLGSHGTALKDPRQPPHFHLRFNDNSDGEDGARGDRETTALHYVIQQPRHDYHRDGRR</sequence>
<feature type="domain" description="Gnk2-homologous" evidence="16">
    <location>
        <begin position="25"/>
        <end position="133"/>
    </location>
</feature>
<dbReference type="EMBL" id="BQKI01000018">
    <property type="protein sequence ID" value="GJN11496.1"/>
    <property type="molecule type" value="Genomic_DNA"/>
</dbReference>
<keyword evidence="12" id="KW-1015">Disulfide bond</keyword>
<keyword evidence="5" id="KW-0732">Signal</keyword>
<keyword evidence="2" id="KW-0723">Serine/threonine-protein kinase</keyword>
<evidence type="ECO:0000256" key="14">
    <source>
        <dbReference type="SAM" id="MobiDB-lite"/>
    </source>
</evidence>
<evidence type="ECO:0000256" key="5">
    <source>
        <dbReference type="ARBA" id="ARBA00022729"/>
    </source>
</evidence>
<evidence type="ECO:0000256" key="10">
    <source>
        <dbReference type="ARBA" id="ARBA00022989"/>
    </source>
</evidence>
<evidence type="ECO:0000256" key="8">
    <source>
        <dbReference type="ARBA" id="ARBA00022777"/>
    </source>
</evidence>
<dbReference type="InterPro" id="IPR000719">
    <property type="entry name" value="Prot_kinase_dom"/>
</dbReference>
<feature type="region of interest" description="Disordered" evidence="14">
    <location>
        <begin position="1"/>
        <end position="39"/>
    </location>
</feature>
<dbReference type="Proteomes" id="UP001054889">
    <property type="component" value="Unassembled WGS sequence"/>
</dbReference>
<dbReference type="Gene3D" id="1.10.510.10">
    <property type="entry name" value="Transferase(Phosphotransferase) domain 1"/>
    <property type="match status" value="1"/>
</dbReference>
<evidence type="ECO:0000256" key="13">
    <source>
        <dbReference type="ARBA" id="ARBA00023180"/>
    </source>
</evidence>
<accession>A0AAV5DMS6</accession>
<reference evidence="17" key="1">
    <citation type="journal article" date="2018" name="DNA Res.">
        <title>Multiple hybrid de novo genome assembly of finger millet, an orphan allotetraploid crop.</title>
        <authorList>
            <person name="Hatakeyama M."/>
            <person name="Aluri S."/>
            <person name="Balachadran M.T."/>
            <person name="Sivarajan S.R."/>
            <person name="Patrignani A."/>
            <person name="Gruter S."/>
            <person name="Poveda L."/>
            <person name="Shimizu-Inatsugi R."/>
            <person name="Baeten J."/>
            <person name="Francoijs K.J."/>
            <person name="Nataraja K.N."/>
            <person name="Reddy Y.A.N."/>
            <person name="Phadnis S."/>
            <person name="Ravikumar R.L."/>
            <person name="Schlapbach R."/>
            <person name="Sreeman S.M."/>
            <person name="Shimizu K.K."/>
        </authorList>
    </citation>
    <scope>NUCLEOTIDE SEQUENCE</scope>
</reference>
<feature type="domain" description="Protein kinase" evidence="15">
    <location>
        <begin position="182"/>
        <end position="468"/>
    </location>
</feature>
<dbReference type="Gene3D" id="3.30.430.20">
    <property type="entry name" value="Gnk2 domain, C-X8-C-X2-C motif"/>
    <property type="match status" value="2"/>
</dbReference>
<dbReference type="PROSITE" id="PS51473">
    <property type="entry name" value="GNK2"/>
    <property type="match status" value="2"/>
</dbReference>
<name>A0AAV5DMS6_ELECO</name>
<evidence type="ECO:0000256" key="6">
    <source>
        <dbReference type="ARBA" id="ARBA00022737"/>
    </source>
</evidence>
<dbReference type="AlphaFoldDB" id="A0AAV5DMS6"/>
<keyword evidence="4" id="KW-0812">Transmembrane</keyword>
<dbReference type="InterPro" id="IPR008271">
    <property type="entry name" value="Ser/Thr_kinase_AS"/>
</dbReference>
<keyword evidence="18" id="KW-1185">Reference proteome</keyword>
<feature type="domain" description="Gnk2-homologous" evidence="16">
    <location>
        <begin position="141"/>
        <end position="248"/>
    </location>
</feature>
<evidence type="ECO:0000256" key="11">
    <source>
        <dbReference type="ARBA" id="ARBA00023136"/>
    </source>
</evidence>
<reference evidence="17" key="2">
    <citation type="submission" date="2021-12" db="EMBL/GenBank/DDBJ databases">
        <title>Resequencing data analysis of finger millet.</title>
        <authorList>
            <person name="Hatakeyama M."/>
            <person name="Aluri S."/>
            <person name="Balachadran M.T."/>
            <person name="Sivarajan S.R."/>
            <person name="Poveda L."/>
            <person name="Shimizu-Inatsugi R."/>
            <person name="Schlapbach R."/>
            <person name="Sreeman S.M."/>
            <person name="Shimizu K.K."/>
        </authorList>
    </citation>
    <scope>NUCLEOTIDE SEQUENCE</scope>
</reference>
<dbReference type="SMART" id="SM00220">
    <property type="entry name" value="S_TKc"/>
    <property type="match status" value="1"/>
</dbReference>
<dbReference type="InterPro" id="IPR002902">
    <property type="entry name" value="GNK2"/>
</dbReference>
<comment type="subcellular location">
    <subcellularLocation>
        <location evidence="1">Membrane</location>
        <topology evidence="1">Single-pass membrane protein</topology>
    </subcellularLocation>
</comment>
<dbReference type="GO" id="GO:0005886">
    <property type="term" value="C:plasma membrane"/>
    <property type="evidence" value="ECO:0007669"/>
    <property type="project" value="TreeGrafter"/>
</dbReference>
<gene>
    <name evidence="17" type="primary">ga29694</name>
    <name evidence="17" type="ORF">PR202_ga29694</name>
</gene>
<dbReference type="PROSITE" id="PS00108">
    <property type="entry name" value="PROTEIN_KINASE_ST"/>
    <property type="match status" value="1"/>
</dbReference>
<keyword evidence="9" id="KW-0067">ATP-binding</keyword>
<evidence type="ECO:0000256" key="2">
    <source>
        <dbReference type="ARBA" id="ARBA00022527"/>
    </source>
</evidence>
<dbReference type="CDD" id="cd23509">
    <property type="entry name" value="Gnk2-like"/>
    <property type="match status" value="2"/>
</dbReference>
<evidence type="ECO:0000256" key="3">
    <source>
        <dbReference type="ARBA" id="ARBA00022679"/>
    </source>
</evidence>
<dbReference type="InterPro" id="IPR038408">
    <property type="entry name" value="GNK2_sf"/>
</dbReference>
<proteinExistence type="predicted"/>
<keyword evidence="11" id="KW-0472">Membrane</keyword>
<protein>
    <submittedName>
        <fullName evidence="17">Uncharacterized protein</fullName>
    </submittedName>
</protein>
<keyword evidence="13" id="KW-0325">Glycoprotein</keyword>
<dbReference type="InterPro" id="IPR011009">
    <property type="entry name" value="Kinase-like_dom_sf"/>
</dbReference>
<organism evidence="17 18">
    <name type="scientific">Eleusine coracana subsp. coracana</name>
    <dbReference type="NCBI Taxonomy" id="191504"/>
    <lineage>
        <taxon>Eukaryota</taxon>
        <taxon>Viridiplantae</taxon>
        <taxon>Streptophyta</taxon>
        <taxon>Embryophyta</taxon>
        <taxon>Tracheophyta</taxon>
        <taxon>Spermatophyta</taxon>
        <taxon>Magnoliopsida</taxon>
        <taxon>Liliopsida</taxon>
        <taxon>Poales</taxon>
        <taxon>Poaceae</taxon>
        <taxon>PACMAD clade</taxon>
        <taxon>Chloridoideae</taxon>
        <taxon>Cynodonteae</taxon>
        <taxon>Eleusininae</taxon>
        <taxon>Eleusine</taxon>
    </lineage>
</organism>
<keyword evidence="3" id="KW-0808">Transferase</keyword>
<keyword evidence="6" id="KW-0677">Repeat</keyword>
<evidence type="ECO:0000256" key="4">
    <source>
        <dbReference type="ARBA" id="ARBA00022692"/>
    </source>
</evidence>
<feature type="compositionally biased region" description="Low complexity" evidence="14">
    <location>
        <begin position="16"/>
        <end position="25"/>
    </location>
</feature>
<evidence type="ECO:0000259" key="15">
    <source>
        <dbReference type="PROSITE" id="PS50011"/>
    </source>
</evidence>
<dbReference type="PROSITE" id="PS50011">
    <property type="entry name" value="PROTEIN_KINASE_DOM"/>
    <property type="match status" value="1"/>
</dbReference>
<dbReference type="SUPFAM" id="SSF56112">
    <property type="entry name" value="Protein kinase-like (PK-like)"/>
    <property type="match status" value="1"/>
</dbReference>
<feature type="region of interest" description="Disordered" evidence="14">
    <location>
        <begin position="127"/>
        <end position="159"/>
    </location>
</feature>
<dbReference type="Pfam" id="PF01657">
    <property type="entry name" value="Stress-antifung"/>
    <property type="match status" value="2"/>
</dbReference>
<dbReference type="PANTHER" id="PTHR27002">
    <property type="entry name" value="RECEPTOR-LIKE SERINE/THREONINE-PROTEIN KINASE SD1-8"/>
    <property type="match status" value="1"/>
</dbReference>
<keyword evidence="7" id="KW-0547">Nucleotide-binding</keyword>
<evidence type="ECO:0000313" key="18">
    <source>
        <dbReference type="Proteomes" id="UP001054889"/>
    </source>
</evidence>
<dbReference type="GO" id="GO:0004674">
    <property type="term" value="F:protein serine/threonine kinase activity"/>
    <property type="evidence" value="ECO:0007669"/>
    <property type="project" value="UniProtKB-KW"/>
</dbReference>
<evidence type="ECO:0000256" key="9">
    <source>
        <dbReference type="ARBA" id="ARBA00022840"/>
    </source>
</evidence>
<dbReference type="Pfam" id="PF00069">
    <property type="entry name" value="Pkinase"/>
    <property type="match status" value="1"/>
</dbReference>
<dbReference type="GO" id="GO:0005524">
    <property type="term" value="F:ATP binding"/>
    <property type="evidence" value="ECO:0007669"/>
    <property type="project" value="UniProtKB-KW"/>
</dbReference>
<evidence type="ECO:0000256" key="12">
    <source>
        <dbReference type="ARBA" id="ARBA00023157"/>
    </source>
</evidence>
<keyword evidence="10" id="KW-1133">Transmembrane helix</keyword>
<feature type="compositionally biased region" description="Basic residues" evidence="14">
    <location>
        <begin position="127"/>
        <end position="139"/>
    </location>
</feature>
<evidence type="ECO:0000256" key="1">
    <source>
        <dbReference type="ARBA" id="ARBA00004167"/>
    </source>
</evidence>
<keyword evidence="8" id="KW-0418">Kinase</keyword>
<evidence type="ECO:0000259" key="16">
    <source>
        <dbReference type="PROSITE" id="PS51473"/>
    </source>
</evidence>
<dbReference type="FunFam" id="1.10.510.10:FF:000060">
    <property type="entry name" value="G-type lectin S-receptor-like serine/threonine-protein kinase"/>
    <property type="match status" value="1"/>
</dbReference>
<evidence type="ECO:0000256" key="7">
    <source>
        <dbReference type="ARBA" id="ARBA00022741"/>
    </source>
</evidence>
<evidence type="ECO:0000313" key="17">
    <source>
        <dbReference type="EMBL" id="GJN11496.1"/>
    </source>
</evidence>
<comment type="caution">
    <text evidence="17">The sequence shown here is derived from an EMBL/GenBank/DDBJ whole genome shotgun (WGS) entry which is preliminary data.</text>
</comment>